<dbReference type="AlphaFoldDB" id="A0A4Q0S456"/>
<gene>
    <name evidence="6" type="ORF">XH99_14330</name>
</gene>
<evidence type="ECO:0000313" key="7">
    <source>
        <dbReference type="Proteomes" id="UP000289546"/>
    </source>
</evidence>
<evidence type="ECO:0000256" key="5">
    <source>
        <dbReference type="ARBA" id="ARBA00022679"/>
    </source>
</evidence>
<dbReference type="PANTHER" id="PTHR20881:SF0">
    <property type="entry name" value="3-METHYL-2-OXOBUTANOATE HYDROXYMETHYLTRANSFERASE"/>
    <property type="match status" value="1"/>
</dbReference>
<proteinExistence type="inferred from homology"/>
<dbReference type="SUPFAM" id="SSF51621">
    <property type="entry name" value="Phosphoenolpyruvate/pyruvate domain"/>
    <property type="match status" value="1"/>
</dbReference>
<evidence type="ECO:0000256" key="3">
    <source>
        <dbReference type="ARBA" id="ARBA00012618"/>
    </source>
</evidence>
<dbReference type="InterPro" id="IPR015813">
    <property type="entry name" value="Pyrv/PenolPyrv_kinase-like_dom"/>
</dbReference>
<keyword evidence="7" id="KW-1185">Reference proteome</keyword>
<name>A0A4Q0S456_9BRAD</name>
<comment type="subunit">
    <text evidence="2">Homodecamer; pentamer of dimers.</text>
</comment>
<protein>
    <recommendedName>
        <fullName evidence="3">3-methyl-2-oxobutanoate hydroxymethyltransferase</fullName>
        <ecNumber evidence="3">2.1.2.11</ecNumber>
    </recommendedName>
</protein>
<dbReference type="GO" id="GO:0032259">
    <property type="term" value="P:methylation"/>
    <property type="evidence" value="ECO:0007669"/>
    <property type="project" value="UniProtKB-KW"/>
</dbReference>
<dbReference type="GO" id="GO:0008168">
    <property type="term" value="F:methyltransferase activity"/>
    <property type="evidence" value="ECO:0007669"/>
    <property type="project" value="UniProtKB-KW"/>
</dbReference>
<reference evidence="6 7" key="1">
    <citation type="submission" date="2015-04" db="EMBL/GenBank/DDBJ databases">
        <title>Comparative genomics of rhizobia nodulating Arachis hypogaea in China.</title>
        <authorList>
            <person name="Li Y."/>
        </authorList>
    </citation>
    <scope>NUCLEOTIDE SEQUENCE [LARGE SCALE GENOMIC DNA]</scope>
    <source>
        <strain evidence="6 7">CCBAU 51757</strain>
    </source>
</reference>
<evidence type="ECO:0000313" key="6">
    <source>
        <dbReference type="EMBL" id="RXH28965.1"/>
    </source>
</evidence>
<comment type="similarity">
    <text evidence="1">Belongs to the PanB family.</text>
</comment>
<keyword evidence="5 6" id="KW-0808">Transferase</keyword>
<organism evidence="6 7">
    <name type="scientific">Bradyrhizobium nanningense</name>
    <dbReference type="NCBI Taxonomy" id="1325118"/>
    <lineage>
        <taxon>Bacteria</taxon>
        <taxon>Pseudomonadati</taxon>
        <taxon>Pseudomonadota</taxon>
        <taxon>Alphaproteobacteria</taxon>
        <taxon>Hyphomicrobiales</taxon>
        <taxon>Nitrobacteraceae</taxon>
        <taxon>Bradyrhizobium</taxon>
    </lineage>
</organism>
<accession>A0A4Q0S456</accession>
<comment type="caution">
    <text evidence="6">The sequence shown here is derived from an EMBL/GenBank/DDBJ whole genome shotgun (WGS) entry which is preliminary data.</text>
</comment>
<dbReference type="PANTHER" id="PTHR20881">
    <property type="entry name" value="3-METHYL-2-OXOBUTANOATE HYDROXYMETHYLTRANSFERASE"/>
    <property type="match status" value="1"/>
</dbReference>
<dbReference type="GO" id="GO:0000287">
    <property type="term" value="F:magnesium ion binding"/>
    <property type="evidence" value="ECO:0007669"/>
    <property type="project" value="TreeGrafter"/>
</dbReference>
<evidence type="ECO:0000256" key="4">
    <source>
        <dbReference type="ARBA" id="ARBA00022655"/>
    </source>
</evidence>
<dbReference type="Proteomes" id="UP000289546">
    <property type="component" value="Unassembled WGS sequence"/>
</dbReference>
<dbReference type="GO" id="GO:0015940">
    <property type="term" value="P:pantothenate biosynthetic process"/>
    <property type="evidence" value="ECO:0007669"/>
    <property type="project" value="UniProtKB-KW"/>
</dbReference>
<dbReference type="InterPro" id="IPR003700">
    <property type="entry name" value="Pantoate_hydroxy_MeTrfase"/>
</dbReference>
<keyword evidence="6" id="KW-0489">Methyltransferase</keyword>
<sequence length="276" mass="30094">MPRIYDWTAREAERTVTVADLRAARKAGKRYTQVTADTADEAAAAEEAGIEMLVTRAPNVAAVRAGSKRLFITAALGFTDAATQDDILRTALRALTDGADAVITARGMATVSMLAAEDIPVMGHLGLVPRKSTWVGRLRAFGKNAEEALELFNRFRRLEDAGAFAVECELVPARVMAAIQQRTGLVTVSLGSGASADVIFLFTADICGEEERRPRHARAYGDLRALRQRIKQDRVNALRAFRTDVESNSFPGFSEVAAIGDDEYGAFMRALEETRR</sequence>
<evidence type="ECO:0000256" key="1">
    <source>
        <dbReference type="ARBA" id="ARBA00008676"/>
    </source>
</evidence>
<dbReference type="Gene3D" id="3.20.20.60">
    <property type="entry name" value="Phosphoenolpyruvate-binding domains"/>
    <property type="match status" value="1"/>
</dbReference>
<keyword evidence="4" id="KW-0566">Pantothenate biosynthesis</keyword>
<evidence type="ECO:0000256" key="2">
    <source>
        <dbReference type="ARBA" id="ARBA00011424"/>
    </source>
</evidence>
<dbReference type="InterPro" id="IPR040442">
    <property type="entry name" value="Pyrv_kinase-like_dom_sf"/>
</dbReference>
<dbReference type="EMBL" id="LBJQ01000073">
    <property type="protein sequence ID" value="RXH28965.1"/>
    <property type="molecule type" value="Genomic_DNA"/>
</dbReference>
<dbReference type="EC" id="2.1.2.11" evidence="3"/>
<dbReference type="Pfam" id="PF02548">
    <property type="entry name" value="Pantoate_transf"/>
    <property type="match status" value="1"/>
</dbReference>
<dbReference type="GO" id="GO:0003864">
    <property type="term" value="F:3-methyl-2-oxobutanoate hydroxymethyltransferase activity"/>
    <property type="evidence" value="ECO:0007669"/>
    <property type="project" value="UniProtKB-EC"/>
</dbReference>